<dbReference type="AlphaFoldDB" id="A0A0L8V5S8"/>
<feature type="compositionally biased region" description="Basic and acidic residues" evidence="3">
    <location>
        <begin position="188"/>
        <end position="198"/>
    </location>
</feature>
<dbReference type="EMBL" id="LGIA01000177">
    <property type="protein sequence ID" value="KOH43786.1"/>
    <property type="molecule type" value="Genomic_DNA"/>
</dbReference>
<evidence type="ECO:0000256" key="4">
    <source>
        <dbReference type="SAM" id="SignalP"/>
    </source>
</evidence>
<feature type="compositionally biased region" description="Low complexity" evidence="3">
    <location>
        <begin position="199"/>
        <end position="209"/>
    </location>
</feature>
<dbReference type="InterPro" id="IPR016047">
    <property type="entry name" value="M23ase_b-sheet_dom"/>
</dbReference>
<evidence type="ECO:0000256" key="1">
    <source>
        <dbReference type="ARBA" id="ARBA00022729"/>
    </source>
</evidence>
<dbReference type="OrthoDB" id="9815884at2"/>
<feature type="coiled-coil region" evidence="2">
    <location>
        <begin position="57"/>
        <end position="91"/>
    </location>
</feature>
<keyword evidence="2" id="KW-0175">Coiled coil</keyword>
<dbReference type="Gene3D" id="6.10.250.3150">
    <property type="match status" value="1"/>
</dbReference>
<keyword evidence="1 4" id="KW-0732">Signal</keyword>
<dbReference type="InterPro" id="IPR050570">
    <property type="entry name" value="Cell_wall_metabolism_enzyme"/>
</dbReference>
<dbReference type="Proteomes" id="UP000036958">
    <property type="component" value="Unassembled WGS sequence"/>
</dbReference>
<sequence length="391" mass="44929">MKSLFLSLFFLLAVLSAGGQSLTDLRAKKDNTTKVIQYTSTLLQEAEKSEKATLGRVQLLNTQIQNRNQLIQSLNDEIKLLERYIDENTQVSEMLKSDLETLRKEYAAMIRFARKNKNSYDMLIFLLSSENLNQAYKRMLYLRQYAKYRKSQAEVIQTISGLLDEKVVELEQQKQEQAQLLASKSDEARRLMGEKSEQSRQVQSLQQQQRDLRKKLREQQQEQEKLDREIERLLAEEAKKAREDGALEMSPEQKLLAAGFENNRGRIPWPVERGVITERFGVHAHPVLKNIQVKSSGIEITTQANSEVRAVFDGEVSRVFAVSGSNMAVIIRHGSFLSVYSNLKEVNVAAGQQVKTKQKIGTVFSDENKAALKFQVWRENQKMNPEEWISK</sequence>
<name>A0A0L8V5S8_9BACT</name>
<comment type="caution">
    <text evidence="6">The sequence shown here is derived from an EMBL/GenBank/DDBJ whole genome shotgun (WGS) entry which is preliminary data.</text>
</comment>
<evidence type="ECO:0000259" key="5">
    <source>
        <dbReference type="Pfam" id="PF01551"/>
    </source>
</evidence>
<keyword evidence="7" id="KW-1185">Reference proteome</keyword>
<dbReference type="CDD" id="cd12797">
    <property type="entry name" value="M23_peptidase"/>
    <property type="match status" value="1"/>
</dbReference>
<proteinExistence type="predicted"/>
<dbReference type="PANTHER" id="PTHR21666">
    <property type="entry name" value="PEPTIDASE-RELATED"/>
    <property type="match status" value="1"/>
</dbReference>
<dbReference type="SUPFAM" id="SSF51261">
    <property type="entry name" value="Duplicated hybrid motif"/>
    <property type="match status" value="1"/>
</dbReference>
<dbReference type="STRING" id="1409788.NC99_34080"/>
<protein>
    <recommendedName>
        <fullName evidence="5">M23ase beta-sheet core domain-containing protein</fullName>
    </recommendedName>
</protein>
<dbReference type="InterPro" id="IPR011055">
    <property type="entry name" value="Dup_hybrid_motif"/>
</dbReference>
<dbReference type="Gene3D" id="2.70.70.10">
    <property type="entry name" value="Glucose Permease (Domain IIA)"/>
    <property type="match status" value="1"/>
</dbReference>
<reference evidence="7" key="1">
    <citation type="submission" date="2015-07" db="EMBL/GenBank/DDBJ databases">
        <title>Genome sequencing of Sunxiuqinia dokdonensis strain SK.</title>
        <authorList>
            <person name="Ahn S."/>
            <person name="Kim B.-C."/>
        </authorList>
    </citation>
    <scope>NUCLEOTIDE SEQUENCE [LARGE SCALE GENOMIC DNA]</scope>
    <source>
        <strain evidence="7">SK</strain>
    </source>
</reference>
<dbReference type="PANTHER" id="PTHR21666:SF289">
    <property type="entry name" value="L-ALA--D-GLU ENDOPEPTIDASE"/>
    <property type="match status" value="1"/>
</dbReference>
<evidence type="ECO:0000256" key="3">
    <source>
        <dbReference type="SAM" id="MobiDB-lite"/>
    </source>
</evidence>
<accession>A0A0L8V5S8</accession>
<organism evidence="6 7">
    <name type="scientific">Sunxiuqinia dokdonensis</name>
    <dbReference type="NCBI Taxonomy" id="1409788"/>
    <lineage>
        <taxon>Bacteria</taxon>
        <taxon>Pseudomonadati</taxon>
        <taxon>Bacteroidota</taxon>
        <taxon>Bacteroidia</taxon>
        <taxon>Marinilabiliales</taxon>
        <taxon>Prolixibacteraceae</taxon>
        <taxon>Sunxiuqinia</taxon>
    </lineage>
</organism>
<feature type="signal peptide" evidence="4">
    <location>
        <begin position="1"/>
        <end position="19"/>
    </location>
</feature>
<gene>
    <name evidence="6" type="ORF">NC99_34080</name>
</gene>
<feature type="domain" description="M23ase beta-sheet core" evidence="5">
    <location>
        <begin position="295"/>
        <end position="385"/>
    </location>
</feature>
<evidence type="ECO:0000256" key="2">
    <source>
        <dbReference type="SAM" id="Coils"/>
    </source>
</evidence>
<feature type="chain" id="PRO_5005591392" description="M23ase beta-sheet core domain-containing protein" evidence="4">
    <location>
        <begin position="20"/>
        <end position="391"/>
    </location>
</feature>
<dbReference type="Pfam" id="PF01551">
    <property type="entry name" value="Peptidase_M23"/>
    <property type="match status" value="1"/>
</dbReference>
<dbReference type="GO" id="GO:0004222">
    <property type="term" value="F:metalloendopeptidase activity"/>
    <property type="evidence" value="ECO:0007669"/>
    <property type="project" value="TreeGrafter"/>
</dbReference>
<evidence type="ECO:0000313" key="7">
    <source>
        <dbReference type="Proteomes" id="UP000036958"/>
    </source>
</evidence>
<feature type="region of interest" description="Disordered" evidence="3">
    <location>
        <begin position="188"/>
        <end position="220"/>
    </location>
</feature>
<evidence type="ECO:0000313" key="6">
    <source>
        <dbReference type="EMBL" id="KOH43786.1"/>
    </source>
</evidence>
<dbReference type="RefSeq" id="WP_082326521.1">
    <property type="nucleotide sequence ID" value="NZ_LGIA01000177.1"/>
</dbReference>